<gene>
    <name evidence="2" type="ORF">F2Q69_00047708</name>
</gene>
<evidence type="ECO:0000313" key="2">
    <source>
        <dbReference type="EMBL" id="KAF3525878.1"/>
    </source>
</evidence>
<feature type="region of interest" description="Disordered" evidence="1">
    <location>
        <begin position="88"/>
        <end position="144"/>
    </location>
</feature>
<name>A0A8S9PX20_BRACR</name>
<evidence type="ECO:0000256" key="1">
    <source>
        <dbReference type="SAM" id="MobiDB-lite"/>
    </source>
</evidence>
<protein>
    <submittedName>
        <fullName evidence="2">Uncharacterized protein</fullName>
    </submittedName>
</protein>
<dbReference type="AlphaFoldDB" id="A0A8S9PX20"/>
<dbReference type="Proteomes" id="UP000712600">
    <property type="component" value="Unassembled WGS sequence"/>
</dbReference>
<dbReference type="EMBL" id="QGKX02001347">
    <property type="protein sequence ID" value="KAF3525878.1"/>
    <property type="molecule type" value="Genomic_DNA"/>
</dbReference>
<evidence type="ECO:0000313" key="3">
    <source>
        <dbReference type="Proteomes" id="UP000712600"/>
    </source>
</evidence>
<accession>A0A8S9PX20</accession>
<proteinExistence type="predicted"/>
<organism evidence="2 3">
    <name type="scientific">Brassica cretica</name>
    <name type="common">Mustard</name>
    <dbReference type="NCBI Taxonomy" id="69181"/>
    <lineage>
        <taxon>Eukaryota</taxon>
        <taxon>Viridiplantae</taxon>
        <taxon>Streptophyta</taxon>
        <taxon>Embryophyta</taxon>
        <taxon>Tracheophyta</taxon>
        <taxon>Spermatophyta</taxon>
        <taxon>Magnoliopsida</taxon>
        <taxon>eudicotyledons</taxon>
        <taxon>Gunneridae</taxon>
        <taxon>Pentapetalae</taxon>
        <taxon>rosids</taxon>
        <taxon>malvids</taxon>
        <taxon>Brassicales</taxon>
        <taxon>Brassicaceae</taxon>
        <taxon>Brassiceae</taxon>
        <taxon>Brassica</taxon>
    </lineage>
</organism>
<sequence length="144" mass="14971">MRHIRFRDFPDAFPNWITVGFGHRLASAAGGLATAAGSATAACSATTAGLASAAGLATAAGLASAAGCFREIRELGPRLEPKVLEIRHMWGSPSPQPRNGPSHFGSRETPQCEPEYLQQQGEPAAGRTDRLAPAASLISTSPSF</sequence>
<reference evidence="2" key="1">
    <citation type="submission" date="2019-12" db="EMBL/GenBank/DDBJ databases">
        <title>Genome sequencing and annotation of Brassica cretica.</title>
        <authorList>
            <person name="Studholme D.J."/>
            <person name="Sarris P."/>
        </authorList>
    </citation>
    <scope>NUCLEOTIDE SEQUENCE</scope>
    <source>
        <strain evidence="2">PFS-109/04</strain>
        <tissue evidence="2">Leaf</tissue>
    </source>
</reference>
<comment type="caution">
    <text evidence="2">The sequence shown here is derived from an EMBL/GenBank/DDBJ whole genome shotgun (WGS) entry which is preliminary data.</text>
</comment>